<dbReference type="Pfam" id="PF25267">
    <property type="entry name" value="TANGO6_N"/>
    <property type="match status" value="1"/>
</dbReference>
<dbReference type="InterPro" id="IPR039600">
    <property type="entry name" value="TANGO6/Rtp1"/>
</dbReference>
<dbReference type="InterPro" id="IPR016024">
    <property type="entry name" value="ARM-type_fold"/>
</dbReference>
<feature type="domain" description="RNA polymerase II assembly factor Rtp1 C-terminal" evidence="2">
    <location>
        <begin position="760"/>
        <end position="868"/>
    </location>
</feature>
<dbReference type="AlphaFoldDB" id="A0A9W8LI64"/>
<dbReference type="Gene3D" id="1.25.10.10">
    <property type="entry name" value="Leucine-rich Repeat Variant"/>
    <property type="match status" value="1"/>
</dbReference>
<dbReference type="InterPro" id="IPR019451">
    <property type="entry name" value="Rtp1_C1"/>
</dbReference>
<dbReference type="Proteomes" id="UP001140217">
    <property type="component" value="Unassembled WGS sequence"/>
</dbReference>
<evidence type="ECO:0000313" key="5">
    <source>
        <dbReference type="Proteomes" id="UP001140217"/>
    </source>
</evidence>
<proteinExistence type="inferred from homology"/>
<accession>A0A9W8LI64</accession>
<dbReference type="SUPFAM" id="SSF48371">
    <property type="entry name" value="ARM repeat"/>
    <property type="match status" value="1"/>
</dbReference>
<evidence type="ECO:0008006" key="6">
    <source>
        <dbReference type="Google" id="ProtNLM"/>
    </source>
</evidence>
<dbReference type="PANTHER" id="PTHR20959:SF1">
    <property type="entry name" value="TRANSPORT AND GOLGI ORGANIZATION PROTEIN 6 HOMOLOG"/>
    <property type="match status" value="1"/>
</dbReference>
<comment type="similarity">
    <text evidence="1">Belongs to the Tango6 family.</text>
</comment>
<gene>
    <name evidence="4" type="ORF">H4R18_003598</name>
</gene>
<dbReference type="InterPro" id="IPR057347">
    <property type="entry name" value="TANGO6_N"/>
</dbReference>
<comment type="caution">
    <text evidence="4">The sequence shown here is derived from an EMBL/GenBank/DDBJ whole genome shotgun (WGS) entry which is preliminary data.</text>
</comment>
<dbReference type="EMBL" id="JANBUL010000147">
    <property type="protein sequence ID" value="KAJ2780204.1"/>
    <property type="molecule type" value="Genomic_DNA"/>
</dbReference>
<name>A0A9W8LI64_9FUNG</name>
<sequence length="1007" mass="105802">MSSLQARVTQGLPALVRLAGQVELALGVLKGAAQRLSKGGVSGDFAVLAQLPALPVAEMLSSLVELQAELAGDRAAILGMRDRQVVTQGLDLVLLFEVHPRLAPGVGVPASKRMSSEAASVVSSLMRLPNGRRNWQPDPRATLADVVERLVQIADGEGDLASLLGTKYHSDIVAALFQLAYAPRPPASGSPLALEGRYYVECDEARRVRFQRAFTRLFQTTNPYQMLETLTGLLNEAGRARGPRWMAAMCSRFLARVVMRFPNDGARICLSFLVGHDEDLAAPRLDRIARLLISPPAGETAADYCRAVVPQIVRLAGSAPAAARRADIVDGIMDTEGTQRRVAQAAAYALRVLAQENRAAFREHAAEPACRPLKQWFTSRTRPAASDPVARGLASVGRRPLIQAVDEAAPEPGAGHSAEVASPAQLAHVLGLLHQVVPGGVPPAALVAELVCPVLAPLVHWHAFELCGAGPDDVVPGMLREVLVASLRALPRGAASTAVLEVVQLSRDSSSSSSSSEDASEITEWPAFRRTPRGTELAWCALEPAADGGDQRLAPVDALVELLGSAELREIAGDVFLALLREQDALRAELPHGDAGVARRWWLVSQAALAAINRLGPAVLARHADVLAFVLGVLDRHGPADEKKQGGEAGAESEASLALMLLAQVMAASEEAGFGEGESKDAGIPRIEWGAESLQLLRRIQARVKQLGSSAAPETARLCGQVALPMAMVLALHGAPGAGGGQAKEAEEEEGAGDRGRVVRALRDVRDDLVPVRAHGIVELRNLVLARSPALIEDEASLEAAIAVFVEMVGEADSFVYLNAIRGLASLADLHLRRFLPQLVGMYTAADDLERRTRVGEALLQSVQRAGALLGDCAPALVPPLLDVVGGAGAASAASAVGVQSALAILSAVAHTFPLALQRWADQLVAAVHGVLVAHAGDAEFVSVRRAAVVVLGDLVAGHGARLTALADGGVLGAVQRALRLGLADSDELASAHARSALDQLGSHYLA</sequence>
<dbReference type="InterPro" id="IPR011989">
    <property type="entry name" value="ARM-like"/>
</dbReference>
<reference evidence="4" key="1">
    <citation type="submission" date="2022-07" db="EMBL/GenBank/DDBJ databases">
        <title>Phylogenomic reconstructions and comparative analyses of Kickxellomycotina fungi.</title>
        <authorList>
            <person name="Reynolds N.K."/>
            <person name="Stajich J.E."/>
            <person name="Barry K."/>
            <person name="Grigoriev I.V."/>
            <person name="Crous P."/>
            <person name="Smith M.E."/>
        </authorList>
    </citation>
    <scope>NUCLEOTIDE SEQUENCE</scope>
    <source>
        <strain evidence="4">NBRC 105414</strain>
    </source>
</reference>
<evidence type="ECO:0000259" key="2">
    <source>
        <dbReference type="Pfam" id="PF10363"/>
    </source>
</evidence>
<organism evidence="4 5">
    <name type="scientific">Coemansia javaensis</name>
    <dbReference type="NCBI Taxonomy" id="2761396"/>
    <lineage>
        <taxon>Eukaryota</taxon>
        <taxon>Fungi</taxon>
        <taxon>Fungi incertae sedis</taxon>
        <taxon>Zoopagomycota</taxon>
        <taxon>Kickxellomycotina</taxon>
        <taxon>Kickxellomycetes</taxon>
        <taxon>Kickxellales</taxon>
        <taxon>Kickxellaceae</taxon>
        <taxon>Coemansia</taxon>
    </lineage>
</organism>
<evidence type="ECO:0000259" key="3">
    <source>
        <dbReference type="Pfam" id="PF25267"/>
    </source>
</evidence>
<evidence type="ECO:0000256" key="1">
    <source>
        <dbReference type="ARBA" id="ARBA00005724"/>
    </source>
</evidence>
<evidence type="ECO:0000313" key="4">
    <source>
        <dbReference type="EMBL" id="KAJ2780204.1"/>
    </source>
</evidence>
<dbReference type="PANTHER" id="PTHR20959">
    <property type="entry name" value="TRANSPORT AND GOLGI ORGANIZATION PROTEIN 6 FAMILY MEMBER"/>
    <property type="match status" value="1"/>
</dbReference>
<keyword evidence="5" id="KW-1185">Reference proteome</keyword>
<dbReference type="GO" id="GO:0009306">
    <property type="term" value="P:protein secretion"/>
    <property type="evidence" value="ECO:0007669"/>
    <property type="project" value="TreeGrafter"/>
</dbReference>
<dbReference type="OrthoDB" id="39591at2759"/>
<protein>
    <recommendedName>
        <fullName evidence="6">RNA polymerase II assembly factor Rtp1 C-terminal domain-containing protein</fullName>
    </recommendedName>
</protein>
<dbReference type="Pfam" id="PF10363">
    <property type="entry name" value="RTP1_C1"/>
    <property type="match status" value="1"/>
</dbReference>
<feature type="domain" description="TANGO6 N-terminal" evidence="3">
    <location>
        <begin position="77"/>
        <end position="189"/>
    </location>
</feature>